<dbReference type="Gene3D" id="3.40.1110.10">
    <property type="entry name" value="Calcium-transporting ATPase, cytoplasmic domain N"/>
    <property type="match status" value="1"/>
</dbReference>
<dbReference type="Pfam" id="PF00689">
    <property type="entry name" value="Cation_ATPase_C"/>
    <property type="match status" value="1"/>
</dbReference>
<evidence type="ECO:0000256" key="11">
    <source>
        <dbReference type="ARBA" id="ARBA00022840"/>
    </source>
</evidence>
<dbReference type="GO" id="GO:0016887">
    <property type="term" value="F:ATP hydrolysis activity"/>
    <property type="evidence" value="ECO:0007669"/>
    <property type="project" value="InterPro"/>
</dbReference>
<dbReference type="SUPFAM" id="SSF81660">
    <property type="entry name" value="Metal cation-transporting ATPase, ATP-binding domain N"/>
    <property type="match status" value="1"/>
</dbReference>
<feature type="domain" description="Cation-transporting P-type ATPase N-terminal" evidence="19">
    <location>
        <begin position="16"/>
        <end position="89"/>
    </location>
</feature>
<keyword evidence="12" id="KW-0460">Magnesium</keyword>
<dbReference type="PROSITE" id="PS00154">
    <property type="entry name" value="ATPASE_E1_E2"/>
    <property type="match status" value="1"/>
</dbReference>
<keyword evidence="14 18" id="KW-1133">Transmembrane helix</keyword>
<evidence type="ECO:0000256" key="18">
    <source>
        <dbReference type="SAM" id="Phobius"/>
    </source>
</evidence>
<dbReference type="InterPro" id="IPR006415">
    <property type="entry name" value="P-type_ATPase_IIIB"/>
</dbReference>
<keyword evidence="15 18" id="KW-0472">Membrane</keyword>
<dbReference type="SUPFAM" id="SSF81653">
    <property type="entry name" value="Calcium ATPase, transduction domain A"/>
    <property type="match status" value="1"/>
</dbReference>
<dbReference type="Gene3D" id="1.20.1110.10">
    <property type="entry name" value="Calcium-transporting ATPase, transmembrane domain"/>
    <property type="match status" value="1"/>
</dbReference>
<dbReference type="SFLD" id="SFLDF00027">
    <property type="entry name" value="p-type_atpase"/>
    <property type="match status" value="1"/>
</dbReference>
<gene>
    <name evidence="20" type="ORF">A5821_001008</name>
</gene>
<reference evidence="20" key="1">
    <citation type="submission" date="2017-05" db="EMBL/GenBank/DDBJ databases">
        <authorList>
            <consortium name="The Broad Institute Genomics Platform"/>
            <consortium name="The Broad Institute Genomic Center for Infectious Diseases"/>
            <person name="Earl A."/>
            <person name="Manson A."/>
            <person name="Schwartman J."/>
            <person name="Gilmore M."/>
            <person name="Abouelleil A."/>
            <person name="Cao P."/>
            <person name="Chapman S."/>
            <person name="Cusick C."/>
            <person name="Shea T."/>
            <person name="Young S."/>
            <person name="Neafsey D."/>
            <person name="Nusbaum C."/>
            <person name="Birren B."/>
        </authorList>
    </citation>
    <scope>NUCLEOTIDE SEQUENCE</scope>
    <source>
        <strain evidence="20">7F3_DIV0205</strain>
    </source>
</reference>
<evidence type="ECO:0000256" key="8">
    <source>
        <dbReference type="ARBA" id="ARBA00022553"/>
    </source>
</evidence>
<dbReference type="EMBL" id="CP147244">
    <property type="protein sequence ID" value="WYJ99913.1"/>
    <property type="molecule type" value="Genomic_DNA"/>
</dbReference>
<keyword evidence="6" id="KW-1003">Cell membrane</keyword>
<comment type="similarity">
    <text evidence="3">Belongs to the cation transport ATPase (P-type) (TC 3.A.3) family. Type IIIB subfamily.</text>
</comment>
<comment type="subcellular location">
    <subcellularLocation>
        <location evidence="2">Cell inner membrane</location>
        <topology evidence="2">Multi-pass membrane protein</topology>
    </subcellularLocation>
</comment>
<dbReference type="Gene3D" id="2.70.150.10">
    <property type="entry name" value="Calcium-transporting ATPase, cytoplasmic transduction domain A"/>
    <property type="match status" value="1"/>
</dbReference>
<keyword evidence="8" id="KW-0597">Phosphoprotein</keyword>
<dbReference type="GO" id="GO:0015444">
    <property type="term" value="F:P-type magnesium transporter activity"/>
    <property type="evidence" value="ECO:0007669"/>
    <property type="project" value="UniProtKB-EC"/>
</dbReference>
<comment type="function">
    <text evidence="1">Mediates magnesium influx to the cytosol.</text>
</comment>
<dbReference type="AlphaFoldDB" id="A0AAQ3W833"/>
<feature type="transmembrane region" description="Helical" evidence="18">
    <location>
        <begin position="784"/>
        <end position="809"/>
    </location>
</feature>
<dbReference type="Proteomes" id="UP000194948">
    <property type="component" value="Chromosome"/>
</dbReference>
<dbReference type="EC" id="7.2.2.14" evidence="4"/>
<evidence type="ECO:0000256" key="3">
    <source>
        <dbReference type="ARBA" id="ARBA00008746"/>
    </source>
</evidence>
<dbReference type="CDD" id="cd02077">
    <property type="entry name" value="P-type_ATPase_Mg"/>
    <property type="match status" value="1"/>
</dbReference>
<evidence type="ECO:0000256" key="1">
    <source>
        <dbReference type="ARBA" id="ARBA00003954"/>
    </source>
</evidence>
<proteinExistence type="inferred from homology"/>
<dbReference type="Pfam" id="PF00122">
    <property type="entry name" value="E1-E2_ATPase"/>
    <property type="match status" value="1"/>
</dbReference>
<dbReference type="Gene3D" id="3.40.50.1000">
    <property type="entry name" value="HAD superfamily/HAD-like"/>
    <property type="match status" value="1"/>
</dbReference>
<evidence type="ECO:0000256" key="17">
    <source>
        <dbReference type="ARBA" id="ARBA00047295"/>
    </source>
</evidence>
<evidence type="ECO:0000256" key="12">
    <source>
        <dbReference type="ARBA" id="ARBA00022842"/>
    </source>
</evidence>
<dbReference type="NCBIfam" id="TIGR01494">
    <property type="entry name" value="ATPase_P-type"/>
    <property type="match status" value="2"/>
</dbReference>
<evidence type="ECO:0000256" key="4">
    <source>
        <dbReference type="ARBA" id="ARBA00012786"/>
    </source>
</evidence>
<dbReference type="GO" id="GO:0005524">
    <property type="term" value="F:ATP binding"/>
    <property type="evidence" value="ECO:0007669"/>
    <property type="project" value="UniProtKB-KW"/>
</dbReference>
<evidence type="ECO:0000313" key="21">
    <source>
        <dbReference type="Proteomes" id="UP000194948"/>
    </source>
</evidence>
<keyword evidence="9 18" id="KW-0812">Transmembrane</keyword>
<keyword evidence="7" id="KW-0997">Cell inner membrane</keyword>
<evidence type="ECO:0000256" key="13">
    <source>
        <dbReference type="ARBA" id="ARBA00022967"/>
    </source>
</evidence>
<dbReference type="RefSeq" id="WP_086313501.1">
    <property type="nucleotide sequence ID" value="NZ_CP147244.1"/>
</dbReference>
<dbReference type="InterPro" id="IPR001757">
    <property type="entry name" value="P_typ_ATPase"/>
</dbReference>
<dbReference type="InterPro" id="IPR036412">
    <property type="entry name" value="HAD-like_sf"/>
</dbReference>
<feature type="transmembrane region" description="Helical" evidence="18">
    <location>
        <begin position="263"/>
        <end position="281"/>
    </location>
</feature>
<dbReference type="InterPro" id="IPR023214">
    <property type="entry name" value="HAD_sf"/>
</dbReference>
<dbReference type="NCBIfam" id="TIGR01524">
    <property type="entry name" value="ATPase-IIIB_Mg"/>
    <property type="match status" value="1"/>
</dbReference>
<evidence type="ECO:0000259" key="19">
    <source>
        <dbReference type="SMART" id="SM00831"/>
    </source>
</evidence>
<dbReference type="InterPro" id="IPR018303">
    <property type="entry name" value="ATPase_P-typ_P_site"/>
</dbReference>
<protein>
    <recommendedName>
        <fullName evidence="5">Magnesium-transporting ATPase, P-type 1</fullName>
        <ecNumber evidence="4">7.2.2.14</ecNumber>
    </recommendedName>
    <alternativeName>
        <fullName evidence="16">Mg(2+) transport ATPase, P-type 1</fullName>
    </alternativeName>
</protein>
<sequence>MQKEMKNMIHEKAYQKIANLSIDKVLESFSSSWDGLKAREVQHSKEKFGINKITDNKKKSFIYTVIKSYVTPFTVVLMILATISFFTEYVYAEPSEKDITGVLIMVVMVLLSGTMTLVQSVKSSNAVSKLQNMIQITATVTRENKEMEIPVDEVVCGDLVNLAAGDMIPADLRLIHAKDLFVSQSAMTGESFPVEKKVKNVTSTNNNNQTDFDNLLFLGSNVVSGSGVGVAVRVGDNTLFGKIAQDVADDEKKTSFELGVNKTTWLLIRFMMVITPAVFLINGITKGDWGEALMFAIATAVGLTPEMLPMIVTTNLVKGSRDMAKEGTIMKNVNAIQNFGAMDILCTDKTGTLTQDKVILEYHYNTSCQEDREVLRSAFLNSYFQTGLRNLIDKAIIEASSKELSIDEEDYFKIDEIPFDFNRRRMSVVIKNRRSNQSFLITKGAVEEMLQACSHINQAGDVVPITPKIKKQVLKTVKELNEDGLRVLAIADKKVNNQLDDYSVADEQELILQGYLAFLDPPKETAAAAIQALKSNGVSVKILTGDNELVTRSVCKEVGLGTEKMIDGSAISKLSESELEQMVNKYTIFTKVTPDQKTKIVKALKKNEQTVGFMGDGINDAGAMKVSDVGISVDTAVDIAKESADVILLQKDLMVLEQGIISGRKVFSNTMKYIKMTASSNFGNVFSVIPASIFLPFLPVAPIQSLFLNLIYDTSCMSVPWDNVDKEYVEKPKKWEAKSIGSFMKWFGPTSSVFDIVTYLFMYFIICPTILGGGFFSLAADQKLLFIAIFHAGWFIESLWSQMLVLHILRTPKIPFLQSRASGILTLVTSVGILIGTILPFTNLGASIGFAPLPGNYFFYLIPTIIAYLLLVTVIKKIYIRKYQELL</sequence>
<dbReference type="SFLD" id="SFLDS00003">
    <property type="entry name" value="Haloacid_Dehalogenase"/>
    <property type="match status" value="1"/>
</dbReference>
<feature type="transmembrane region" description="Helical" evidence="18">
    <location>
        <begin position="857"/>
        <end position="875"/>
    </location>
</feature>
<evidence type="ECO:0000256" key="15">
    <source>
        <dbReference type="ARBA" id="ARBA00023136"/>
    </source>
</evidence>
<dbReference type="InterPro" id="IPR008250">
    <property type="entry name" value="ATPase_P-typ_transduc_dom_A_sf"/>
</dbReference>
<dbReference type="InterPro" id="IPR044492">
    <property type="entry name" value="P_typ_ATPase_HD_dom"/>
</dbReference>
<dbReference type="SUPFAM" id="SSF56784">
    <property type="entry name" value="HAD-like"/>
    <property type="match status" value="1"/>
</dbReference>
<dbReference type="PRINTS" id="PR01836">
    <property type="entry name" value="MGATPASE"/>
</dbReference>
<evidence type="ECO:0000256" key="2">
    <source>
        <dbReference type="ARBA" id="ARBA00004429"/>
    </source>
</evidence>
<name>A0AAQ3W833_9ENTE</name>
<dbReference type="SFLD" id="SFLDG00002">
    <property type="entry name" value="C1.7:_P-type_atpase_like"/>
    <property type="match status" value="1"/>
</dbReference>
<dbReference type="Pfam" id="PF00690">
    <property type="entry name" value="Cation_ATPase_N"/>
    <property type="match status" value="1"/>
</dbReference>
<dbReference type="InterPro" id="IPR006068">
    <property type="entry name" value="ATPase_P-typ_cation-transptr_C"/>
</dbReference>
<keyword evidence="13" id="KW-1278">Translocase</keyword>
<organism evidence="20 21">
    <name type="scientific">Candidatus Enterococcus palustris</name>
    <dbReference type="NCBI Taxonomy" id="1834189"/>
    <lineage>
        <taxon>Bacteria</taxon>
        <taxon>Bacillati</taxon>
        <taxon>Bacillota</taxon>
        <taxon>Bacilli</taxon>
        <taxon>Lactobacillales</taxon>
        <taxon>Enterococcaceae</taxon>
        <taxon>Enterococcus</taxon>
    </lineage>
</organism>
<dbReference type="PANTHER" id="PTHR42861">
    <property type="entry name" value="CALCIUM-TRANSPORTING ATPASE"/>
    <property type="match status" value="1"/>
</dbReference>
<dbReference type="InterPro" id="IPR023299">
    <property type="entry name" value="ATPase_P-typ_cyto_dom_N"/>
</dbReference>
<dbReference type="NCBIfam" id="NF011702">
    <property type="entry name" value="PRK15122.1"/>
    <property type="match status" value="1"/>
</dbReference>
<accession>A0AAQ3W833</accession>
<keyword evidence="10" id="KW-0547">Nucleotide-binding</keyword>
<feature type="transmembrane region" description="Helical" evidence="18">
    <location>
        <begin position="99"/>
        <end position="118"/>
    </location>
</feature>
<reference evidence="20" key="2">
    <citation type="submission" date="2024-03" db="EMBL/GenBank/DDBJ databases">
        <title>The Genome Sequence of Enterococcus sp. DIV0205d.</title>
        <authorList>
            <consortium name="The Broad Institute Genomics Platform"/>
            <consortium name="The Broad Institute Microbial Omics Core"/>
            <consortium name="The Broad Institute Genomic Center for Infectious Diseases"/>
            <person name="Earl A."/>
            <person name="Manson A."/>
            <person name="Gilmore M."/>
            <person name="Schwartman J."/>
            <person name="Shea T."/>
            <person name="Abouelleil A."/>
            <person name="Cao P."/>
            <person name="Chapman S."/>
            <person name="Cusick C."/>
            <person name="Young S."/>
            <person name="Neafsey D."/>
            <person name="Nusbaum C."/>
            <person name="Birren B."/>
        </authorList>
    </citation>
    <scope>NUCLEOTIDE SEQUENCE</scope>
    <source>
        <strain evidence="20">7F3_DIV0205</strain>
    </source>
</reference>
<dbReference type="SMART" id="SM00831">
    <property type="entry name" value="Cation_ATPase_N"/>
    <property type="match status" value="1"/>
</dbReference>
<dbReference type="Pfam" id="PF13246">
    <property type="entry name" value="Cation_ATPase"/>
    <property type="match status" value="1"/>
</dbReference>
<feature type="transmembrane region" description="Helical" evidence="18">
    <location>
        <begin position="61"/>
        <end position="87"/>
    </location>
</feature>
<feature type="transmembrane region" description="Helical" evidence="18">
    <location>
        <begin position="753"/>
        <end position="778"/>
    </location>
</feature>
<evidence type="ECO:0000256" key="5">
    <source>
        <dbReference type="ARBA" id="ARBA00013555"/>
    </source>
</evidence>
<evidence type="ECO:0000256" key="9">
    <source>
        <dbReference type="ARBA" id="ARBA00022692"/>
    </source>
</evidence>
<evidence type="ECO:0000313" key="20">
    <source>
        <dbReference type="EMBL" id="WYJ99913.1"/>
    </source>
</evidence>
<evidence type="ECO:0000256" key="6">
    <source>
        <dbReference type="ARBA" id="ARBA00022475"/>
    </source>
</evidence>
<feature type="transmembrane region" description="Helical" evidence="18">
    <location>
        <begin position="293"/>
        <end position="317"/>
    </location>
</feature>
<evidence type="ECO:0000256" key="7">
    <source>
        <dbReference type="ARBA" id="ARBA00022519"/>
    </source>
</evidence>
<evidence type="ECO:0000256" key="10">
    <source>
        <dbReference type="ARBA" id="ARBA00022741"/>
    </source>
</evidence>
<feature type="transmembrane region" description="Helical" evidence="18">
    <location>
        <begin position="821"/>
        <end position="842"/>
    </location>
</feature>
<keyword evidence="21" id="KW-1185">Reference proteome</keyword>
<dbReference type="SUPFAM" id="SSF81665">
    <property type="entry name" value="Calcium ATPase, transmembrane domain M"/>
    <property type="match status" value="1"/>
</dbReference>
<dbReference type="InterPro" id="IPR004014">
    <property type="entry name" value="ATPase_P-typ_cation-transptr_N"/>
</dbReference>
<comment type="catalytic activity">
    <reaction evidence="17">
        <text>Mg(2+)(out) + ATP + H2O = Mg(2+)(in) + ADP + phosphate + H(+)</text>
        <dbReference type="Rhea" id="RHEA:10260"/>
        <dbReference type="ChEBI" id="CHEBI:15377"/>
        <dbReference type="ChEBI" id="CHEBI:15378"/>
        <dbReference type="ChEBI" id="CHEBI:18420"/>
        <dbReference type="ChEBI" id="CHEBI:30616"/>
        <dbReference type="ChEBI" id="CHEBI:43474"/>
        <dbReference type="ChEBI" id="CHEBI:456216"/>
        <dbReference type="EC" id="7.2.2.14"/>
    </reaction>
</comment>
<evidence type="ECO:0000256" key="14">
    <source>
        <dbReference type="ARBA" id="ARBA00022989"/>
    </source>
</evidence>
<dbReference type="InterPro" id="IPR059000">
    <property type="entry name" value="ATPase_P-type_domA"/>
</dbReference>
<dbReference type="GO" id="GO:0005886">
    <property type="term" value="C:plasma membrane"/>
    <property type="evidence" value="ECO:0007669"/>
    <property type="project" value="UniProtKB-SubCell"/>
</dbReference>
<dbReference type="InterPro" id="IPR023298">
    <property type="entry name" value="ATPase_P-typ_TM_dom_sf"/>
</dbReference>
<evidence type="ECO:0000256" key="16">
    <source>
        <dbReference type="ARBA" id="ARBA00029806"/>
    </source>
</evidence>
<keyword evidence="11" id="KW-0067">ATP-binding</keyword>